<dbReference type="RefSeq" id="WP_323304860.1">
    <property type="nucleotide sequence ID" value="NZ_JAYGHX010000002.1"/>
</dbReference>
<feature type="chain" id="PRO_5045765175" evidence="1">
    <location>
        <begin position="21"/>
        <end position="740"/>
    </location>
</feature>
<dbReference type="EMBL" id="JAYGHX010000002">
    <property type="protein sequence ID" value="MEA5390797.1"/>
    <property type="molecule type" value="Genomic_DNA"/>
</dbReference>
<dbReference type="Pfam" id="PF05787">
    <property type="entry name" value="PhoX"/>
    <property type="match status" value="1"/>
</dbReference>
<reference evidence="2 3" key="1">
    <citation type="submission" date="2023-12" db="EMBL/GenBank/DDBJ databases">
        <title>Baltic Sea Cyanobacteria.</title>
        <authorList>
            <person name="Delbaje E."/>
            <person name="Fewer D.P."/>
            <person name="Shishido T.K."/>
        </authorList>
    </citation>
    <scope>NUCLEOTIDE SEQUENCE [LARGE SCALE GENOMIC DNA]</scope>
    <source>
        <strain evidence="2 3">UHCC 0139</strain>
    </source>
</reference>
<evidence type="ECO:0000313" key="2">
    <source>
        <dbReference type="EMBL" id="MEA5390797.1"/>
    </source>
</evidence>
<proteinExistence type="predicted"/>
<accession>A0ABU5RSN5</accession>
<keyword evidence="3" id="KW-1185">Reference proteome</keyword>
<evidence type="ECO:0000256" key="1">
    <source>
        <dbReference type="SAM" id="SignalP"/>
    </source>
</evidence>
<sequence>MNRRDLLSLLGIGACSFAGAALPTAAPGRAAVPRAGAARTPPPPFPTVPTPLPVPSDGFDAAEQRHRYARIELEDRLVLPDGFRADLVAVWGDPVADGRFGFNNDHLSFLSLGADRALLTVNFEYISARAWRQGYAEAVGGPLPFDAVIDALAPRGGRVDAASLAADDPLRATIRQLAEAAMADLGVGVIELERQPDGPWRRRPGRFDRRITGLSGWRDPAQRLGTTGPAAAVFRRRERLGYDDGLGDAIIGSFANCAGGETPWGTVLSAEENMQSQVAEAVHADGSSVSPAARPFAYDGQRLDGLGNPFGLAGNKYGWMVELDPRRPERTAVKHSWLGRFRHEAVAVKAVAGQPLVVYSGCDRHGGHLYRFVSDALIRDPADPANSELFSAGRLEVARFDPPGPDGGEGRGRWLPLEPTAPVAPLGPGHFARFGVEQAVLLPHSDRLKPGAEAFASDAAVAAYRRLFATLADLYPGEGEERMGAILIDAHLAACAIGATPCARPEDTVIDPLSGDLLIAFTAGGGSDDGRADPAIFRGPKGQATWPYGWIMGLADDGAEKAGAFRWRMVATGGAPWQGGLGFANPDNLAVDRLGTLWMVTDRSTKSADLDLFGNNSCWVLPSRGPHAGEAFCFATGPMECELTGPCFDASESTLFLAVQHPGEDHGTRPSAEAREAQAHRLVDRSGRAFEQLRWVPQGSNWPSGVPGRAPRPGVVAIRRLAGGPLLGPQAVPASRERSI</sequence>
<gene>
    <name evidence="2" type="ORF">VB738_05915</name>
</gene>
<comment type="caution">
    <text evidence="2">The sequence shown here is derived from an EMBL/GenBank/DDBJ whole genome shotgun (WGS) entry which is preliminary data.</text>
</comment>
<name>A0ABU5RSN5_9CYAN</name>
<dbReference type="PANTHER" id="PTHR35399:SF2">
    <property type="entry name" value="DUF839 DOMAIN-CONTAINING PROTEIN"/>
    <property type="match status" value="1"/>
</dbReference>
<evidence type="ECO:0000313" key="3">
    <source>
        <dbReference type="Proteomes" id="UP001304461"/>
    </source>
</evidence>
<dbReference type="PANTHER" id="PTHR35399">
    <property type="entry name" value="SLR8030 PROTEIN"/>
    <property type="match status" value="1"/>
</dbReference>
<keyword evidence="1" id="KW-0732">Signal</keyword>
<organism evidence="2 3">
    <name type="scientific">Cyanobium gracile UHCC 0139</name>
    <dbReference type="NCBI Taxonomy" id="3110308"/>
    <lineage>
        <taxon>Bacteria</taxon>
        <taxon>Bacillati</taxon>
        <taxon>Cyanobacteriota</taxon>
        <taxon>Cyanophyceae</taxon>
        <taxon>Synechococcales</taxon>
        <taxon>Prochlorococcaceae</taxon>
        <taxon>Cyanobium</taxon>
    </lineage>
</organism>
<protein>
    <submittedName>
        <fullName evidence="2">Alkaline phosphatase PhoX</fullName>
    </submittedName>
</protein>
<feature type="signal peptide" evidence="1">
    <location>
        <begin position="1"/>
        <end position="20"/>
    </location>
</feature>
<dbReference type="InterPro" id="IPR008557">
    <property type="entry name" value="PhoX"/>
</dbReference>
<dbReference type="Proteomes" id="UP001304461">
    <property type="component" value="Unassembled WGS sequence"/>
</dbReference>